<protein>
    <submittedName>
        <fullName evidence="1">Uncharacterized protein</fullName>
    </submittedName>
</protein>
<dbReference type="Proteomes" id="UP000704712">
    <property type="component" value="Unassembled WGS sequence"/>
</dbReference>
<dbReference type="EMBL" id="JAACNO010002770">
    <property type="protein sequence ID" value="KAF4130988.1"/>
    <property type="molecule type" value="Genomic_DNA"/>
</dbReference>
<comment type="caution">
    <text evidence="1">The sequence shown here is derived from an EMBL/GenBank/DDBJ whole genome shotgun (WGS) entry which is preliminary data.</text>
</comment>
<name>A0A8S9TYJ1_PHYIN</name>
<proteinExistence type="predicted"/>
<organism evidence="1 2">
    <name type="scientific">Phytophthora infestans</name>
    <name type="common">Potato late blight agent</name>
    <name type="synonym">Botrytis infestans</name>
    <dbReference type="NCBI Taxonomy" id="4787"/>
    <lineage>
        <taxon>Eukaryota</taxon>
        <taxon>Sar</taxon>
        <taxon>Stramenopiles</taxon>
        <taxon>Oomycota</taxon>
        <taxon>Peronosporomycetes</taxon>
        <taxon>Peronosporales</taxon>
        <taxon>Peronosporaceae</taxon>
        <taxon>Phytophthora</taxon>
    </lineage>
</organism>
<sequence>MGKPDNRSIAAEKEFASLAQVLVESANDAAHCLKVLKKSLTEYDSRHGNRFRGTAKSYLRSDIRNAKDVSAELQHVAHKINKSHKCSKKEIASARKHMNATSNALDILKTTARNYDEKHGHATGVKGAIKNAVDGSHDNDINARADYHGDHHHGGILGSSDTVEELVKTTLRNNLNLSVLIYQINTAEKAMSPSIVEKAKEAMHGVKEKLTGDPTRRHSITS</sequence>
<dbReference type="AlphaFoldDB" id="A0A8S9TYJ1"/>
<evidence type="ECO:0000313" key="2">
    <source>
        <dbReference type="Proteomes" id="UP000704712"/>
    </source>
</evidence>
<accession>A0A8S9TYJ1</accession>
<gene>
    <name evidence="1" type="ORF">GN958_ATG19838</name>
</gene>
<reference evidence="1" key="1">
    <citation type="submission" date="2020-03" db="EMBL/GenBank/DDBJ databases">
        <title>Hybrid Assembly of Korean Phytophthora infestans isolates.</title>
        <authorList>
            <person name="Prokchorchik M."/>
            <person name="Lee Y."/>
            <person name="Seo J."/>
            <person name="Cho J.-H."/>
            <person name="Park Y.-E."/>
            <person name="Jang D.-C."/>
            <person name="Im J.-S."/>
            <person name="Choi J.-G."/>
            <person name="Park H.-J."/>
            <person name="Lee G.-B."/>
            <person name="Lee Y.-G."/>
            <person name="Hong S.-Y."/>
            <person name="Cho K."/>
            <person name="Sohn K.H."/>
        </authorList>
    </citation>
    <scope>NUCLEOTIDE SEQUENCE</scope>
    <source>
        <strain evidence="1">KR_2_A2</strain>
    </source>
</reference>
<evidence type="ECO:0000313" key="1">
    <source>
        <dbReference type="EMBL" id="KAF4130988.1"/>
    </source>
</evidence>